<dbReference type="GO" id="GO:0016977">
    <property type="term" value="F:chitosanase activity"/>
    <property type="evidence" value="ECO:0007669"/>
    <property type="project" value="InterPro"/>
</dbReference>
<evidence type="ECO:0000313" key="3">
    <source>
        <dbReference type="Proteomes" id="UP000274822"/>
    </source>
</evidence>
<dbReference type="AlphaFoldDB" id="A0A433QQK7"/>
<dbReference type="Gene3D" id="3.30.386.10">
    <property type="entry name" value="Chitosanase, subunit A, domain 2"/>
    <property type="match status" value="1"/>
</dbReference>
<keyword evidence="1" id="KW-0472">Membrane</keyword>
<organism evidence="2 3">
    <name type="scientific">Jimgerdemannia flammicorona</name>
    <dbReference type="NCBI Taxonomy" id="994334"/>
    <lineage>
        <taxon>Eukaryota</taxon>
        <taxon>Fungi</taxon>
        <taxon>Fungi incertae sedis</taxon>
        <taxon>Mucoromycota</taxon>
        <taxon>Mucoromycotina</taxon>
        <taxon>Endogonomycetes</taxon>
        <taxon>Endogonales</taxon>
        <taxon>Endogonaceae</taxon>
        <taxon>Jimgerdemannia</taxon>
    </lineage>
</organism>
<dbReference type="SUPFAM" id="SSF53955">
    <property type="entry name" value="Lysozyme-like"/>
    <property type="match status" value="1"/>
</dbReference>
<reference evidence="2 3" key="1">
    <citation type="journal article" date="2018" name="New Phytol.">
        <title>Phylogenomics of Endogonaceae and evolution of mycorrhizas within Mucoromycota.</title>
        <authorList>
            <person name="Chang Y."/>
            <person name="Desiro A."/>
            <person name="Na H."/>
            <person name="Sandor L."/>
            <person name="Lipzen A."/>
            <person name="Clum A."/>
            <person name="Barry K."/>
            <person name="Grigoriev I.V."/>
            <person name="Martin F.M."/>
            <person name="Stajich J.E."/>
            <person name="Smith M.E."/>
            <person name="Bonito G."/>
            <person name="Spatafora J.W."/>
        </authorList>
    </citation>
    <scope>NUCLEOTIDE SEQUENCE [LARGE SCALE GENOMIC DNA]</scope>
    <source>
        <strain evidence="2 3">AD002</strain>
    </source>
</reference>
<evidence type="ECO:0000313" key="2">
    <source>
        <dbReference type="EMBL" id="RUS32065.1"/>
    </source>
</evidence>
<dbReference type="Gene3D" id="1.20.141.10">
    <property type="entry name" value="Chitosanase, subunit A, domain 1"/>
    <property type="match status" value="1"/>
</dbReference>
<dbReference type="InterPro" id="IPR000400">
    <property type="entry name" value="Glyco_hydro_46"/>
</dbReference>
<dbReference type="InterPro" id="IPR023346">
    <property type="entry name" value="Lysozyme-like_dom_sf"/>
</dbReference>
<evidence type="ECO:0008006" key="4">
    <source>
        <dbReference type="Google" id="ProtNLM"/>
    </source>
</evidence>
<dbReference type="GO" id="GO:0005975">
    <property type="term" value="P:carbohydrate metabolic process"/>
    <property type="evidence" value="ECO:0007669"/>
    <property type="project" value="InterPro"/>
</dbReference>
<accession>A0A433QQK7</accession>
<keyword evidence="1" id="KW-0812">Transmembrane</keyword>
<keyword evidence="1" id="KW-1133">Transmembrane helix</keyword>
<comment type="caution">
    <text evidence="2">The sequence shown here is derived from an EMBL/GenBank/DDBJ whole genome shotgun (WGS) entry which is preliminary data.</text>
</comment>
<sequence>MDSNNPGYGYCENIGDGRGFTSGYVGFTSGTDDAYSLIKNYTTQMPDNALSAFIQPLATISSLSICDTAGRNNTAQLSGYCGAWQTEACHSDSAFRNLEIAFATDMYLIPSTRFAALVGITTNLGKAIFYDTIIQHGWRYVEPKINIWRIINLTGAMLANESEATYLTRFLTTRRQLQCCYPDNVWPFSADRSSDLMSLVNDWTANKDLANPVFLAKAAVTVTGNEDTNSDKTNCNGKSSTASLLTAGSARAIITAFVALTFGFLLML</sequence>
<dbReference type="InterPro" id="IPR023099">
    <property type="entry name" value="Glyco_hydro_46_N"/>
</dbReference>
<gene>
    <name evidence="2" type="ORF">BC938DRAFT_476357</name>
</gene>
<dbReference type="Pfam" id="PF01374">
    <property type="entry name" value="Glyco_hydro_46"/>
    <property type="match status" value="1"/>
</dbReference>
<keyword evidence="3" id="KW-1185">Reference proteome</keyword>
<feature type="transmembrane region" description="Helical" evidence="1">
    <location>
        <begin position="244"/>
        <end position="267"/>
    </location>
</feature>
<protein>
    <recommendedName>
        <fullName evidence="4">Lysozyme-like domain-containing protein</fullName>
    </recommendedName>
</protein>
<dbReference type="EMBL" id="RBNJ01002344">
    <property type="protein sequence ID" value="RUS32065.1"/>
    <property type="molecule type" value="Genomic_DNA"/>
</dbReference>
<proteinExistence type="predicted"/>
<evidence type="ECO:0000256" key="1">
    <source>
        <dbReference type="SAM" id="Phobius"/>
    </source>
</evidence>
<dbReference type="GO" id="GO:0005576">
    <property type="term" value="C:extracellular region"/>
    <property type="evidence" value="ECO:0007669"/>
    <property type="project" value="InterPro"/>
</dbReference>
<dbReference type="Proteomes" id="UP000274822">
    <property type="component" value="Unassembled WGS sequence"/>
</dbReference>
<name>A0A433QQK7_9FUNG</name>